<reference evidence="10 11" key="1">
    <citation type="submission" date="2016-10" db="EMBL/GenBank/DDBJ databases">
        <authorList>
            <person name="de Groot N.N."/>
        </authorList>
    </citation>
    <scope>NUCLEOTIDE SEQUENCE [LARGE SCALE GENOMIC DNA]</scope>
    <source>
        <strain evidence="10 11">DSM 16859</strain>
    </source>
</reference>
<evidence type="ECO:0000259" key="9">
    <source>
        <dbReference type="PROSITE" id="PS50893"/>
    </source>
</evidence>
<evidence type="ECO:0000256" key="6">
    <source>
        <dbReference type="ARBA" id="ARBA00022840"/>
    </source>
</evidence>
<evidence type="ECO:0000256" key="4">
    <source>
        <dbReference type="ARBA" id="ARBA00022475"/>
    </source>
</evidence>
<dbReference type="NCBIfam" id="TIGR01727">
    <property type="entry name" value="oligo_HPY"/>
    <property type="match status" value="1"/>
</dbReference>
<keyword evidence="5" id="KW-0547">Nucleotide-binding</keyword>
<dbReference type="InterPro" id="IPR013563">
    <property type="entry name" value="Oligopep_ABC_C"/>
</dbReference>
<keyword evidence="7" id="KW-0472">Membrane</keyword>
<dbReference type="Proteomes" id="UP000198815">
    <property type="component" value="Unassembled WGS sequence"/>
</dbReference>
<dbReference type="PANTHER" id="PTHR43297">
    <property type="entry name" value="OLIGOPEPTIDE TRANSPORT ATP-BINDING PROTEIN APPD"/>
    <property type="match status" value="1"/>
</dbReference>
<dbReference type="STRING" id="64702.SAMN05443377_10821"/>
<dbReference type="RefSeq" id="WP_218139225.1">
    <property type="nucleotide sequence ID" value="NZ_FOGZ01000008.1"/>
</dbReference>
<gene>
    <name evidence="10" type="ORF">SAMN05443377_10821</name>
</gene>
<keyword evidence="4" id="KW-1003">Cell membrane</keyword>
<accession>A0A1H9RPD5</accession>
<keyword evidence="6 10" id="KW-0067">ATP-binding</keyword>
<evidence type="ECO:0000256" key="2">
    <source>
        <dbReference type="ARBA" id="ARBA00005417"/>
    </source>
</evidence>
<keyword evidence="3" id="KW-0813">Transport</keyword>
<dbReference type="AlphaFoldDB" id="A0A1H9RPD5"/>
<dbReference type="InterPro" id="IPR003593">
    <property type="entry name" value="AAA+_ATPase"/>
</dbReference>
<comment type="subcellular location">
    <subcellularLocation>
        <location evidence="1">Cell membrane</location>
        <topology evidence="1">Peripheral membrane protein</topology>
    </subcellularLocation>
</comment>
<dbReference type="PROSITE" id="PS50893">
    <property type="entry name" value="ABC_TRANSPORTER_2"/>
    <property type="match status" value="1"/>
</dbReference>
<evidence type="ECO:0000313" key="11">
    <source>
        <dbReference type="Proteomes" id="UP000198815"/>
    </source>
</evidence>
<dbReference type="InterPro" id="IPR017871">
    <property type="entry name" value="ABC_transporter-like_CS"/>
</dbReference>
<evidence type="ECO:0000313" key="10">
    <source>
        <dbReference type="EMBL" id="SER73749.1"/>
    </source>
</evidence>
<dbReference type="GO" id="GO:0016887">
    <property type="term" value="F:ATP hydrolysis activity"/>
    <property type="evidence" value="ECO:0007669"/>
    <property type="project" value="InterPro"/>
</dbReference>
<dbReference type="EMBL" id="FOGZ01000008">
    <property type="protein sequence ID" value="SER73749.1"/>
    <property type="molecule type" value="Genomic_DNA"/>
</dbReference>
<dbReference type="GO" id="GO:0005886">
    <property type="term" value="C:plasma membrane"/>
    <property type="evidence" value="ECO:0007669"/>
    <property type="project" value="UniProtKB-SubCell"/>
</dbReference>
<dbReference type="FunFam" id="3.40.50.300:FF:000016">
    <property type="entry name" value="Oligopeptide ABC transporter ATP-binding component"/>
    <property type="match status" value="1"/>
</dbReference>
<dbReference type="SMART" id="SM00382">
    <property type="entry name" value="AAA"/>
    <property type="match status" value="1"/>
</dbReference>
<dbReference type="InterPro" id="IPR003439">
    <property type="entry name" value="ABC_transporter-like_ATP-bd"/>
</dbReference>
<proteinExistence type="inferred from homology"/>
<dbReference type="PANTHER" id="PTHR43297:SF2">
    <property type="entry name" value="DIPEPTIDE TRANSPORT ATP-BINDING PROTEIN DPPD"/>
    <property type="match status" value="1"/>
</dbReference>
<dbReference type="InterPro" id="IPR027417">
    <property type="entry name" value="P-loop_NTPase"/>
</dbReference>
<evidence type="ECO:0000256" key="7">
    <source>
        <dbReference type="ARBA" id="ARBA00023136"/>
    </source>
</evidence>
<evidence type="ECO:0000256" key="3">
    <source>
        <dbReference type="ARBA" id="ARBA00022448"/>
    </source>
</evidence>
<dbReference type="Pfam" id="PF08352">
    <property type="entry name" value="oligo_HPY"/>
    <property type="match status" value="1"/>
</dbReference>
<comment type="similarity">
    <text evidence="2">Belongs to the ABC transporter superfamily.</text>
</comment>
<dbReference type="PROSITE" id="PS00211">
    <property type="entry name" value="ABC_TRANSPORTER_1"/>
    <property type="match status" value="1"/>
</dbReference>
<feature type="region of interest" description="Disordered" evidence="8">
    <location>
        <begin position="310"/>
        <end position="334"/>
    </location>
</feature>
<feature type="domain" description="ABC transporter" evidence="9">
    <location>
        <begin position="9"/>
        <end position="259"/>
    </location>
</feature>
<organism evidence="10 11">
    <name type="scientific">Propionibacterium cyclohexanicum</name>
    <dbReference type="NCBI Taxonomy" id="64702"/>
    <lineage>
        <taxon>Bacteria</taxon>
        <taxon>Bacillati</taxon>
        <taxon>Actinomycetota</taxon>
        <taxon>Actinomycetes</taxon>
        <taxon>Propionibacteriales</taxon>
        <taxon>Propionibacteriaceae</taxon>
        <taxon>Propionibacterium</taxon>
    </lineage>
</organism>
<evidence type="ECO:0000256" key="5">
    <source>
        <dbReference type="ARBA" id="ARBA00022741"/>
    </source>
</evidence>
<dbReference type="Gene3D" id="3.40.50.300">
    <property type="entry name" value="P-loop containing nucleotide triphosphate hydrolases"/>
    <property type="match status" value="1"/>
</dbReference>
<evidence type="ECO:0000256" key="1">
    <source>
        <dbReference type="ARBA" id="ARBA00004202"/>
    </source>
</evidence>
<dbReference type="InterPro" id="IPR050388">
    <property type="entry name" value="ABC_Ni/Peptide_Import"/>
</dbReference>
<dbReference type="GO" id="GO:0005524">
    <property type="term" value="F:ATP binding"/>
    <property type="evidence" value="ECO:0007669"/>
    <property type="project" value="UniProtKB-KW"/>
</dbReference>
<dbReference type="GO" id="GO:0015833">
    <property type="term" value="P:peptide transport"/>
    <property type="evidence" value="ECO:0007669"/>
    <property type="project" value="InterPro"/>
</dbReference>
<name>A0A1H9RPD5_9ACTN</name>
<dbReference type="Pfam" id="PF00005">
    <property type="entry name" value="ABC_tran"/>
    <property type="match status" value="1"/>
</dbReference>
<protein>
    <submittedName>
        <fullName evidence="10">Peptide/nickel transport system ATP-binding protein</fullName>
    </submittedName>
</protein>
<dbReference type="CDD" id="cd03257">
    <property type="entry name" value="ABC_NikE_OppD_transporters"/>
    <property type="match status" value="1"/>
</dbReference>
<keyword evidence="11" id="KW-1185">Reference proteome</keyword>
<dbReference type="SUPFAM" id="SSF52540">
    <property type="entry name" value="P-loop containing nucleoside triphosphate hydrolases"/>
    <property type="match status" value="1"/>
</dbReference>
<evidence type="ECO:0000256" key="8">
    <source>
        <dbReference type="SAM" id="MobiDB-lite"/>
    </source>
</evidence>
<sequence length="334" mass="36135">MAETEQFPLRVDDLRVDFATRQGTVSAVDGVSFQVERGHVLAIVGESGSGKSVTSRACLGLIDDNATTRGSILVEGQDMLALTERERNKLRGQRISMVFQDALAALNPFATVGRQVADAYRVHHPSANRKQAHARAVEALAAVGVPEPAQRAAQFPHEFSGGMRQRVMIAMAIVNEPAVLIADEPTTALDVTVQAQVLQVLDELRERMGMAMVLVTHDLGVVAQIADEVAVMYCGHFVEKGTVFDIFDRPSHPYTLGLLNSTPDPEADGKRLKAIPGVPASGSSRPSGCPFHPRCAYQPEVGERCLVERPELGERPGSEQHRAACHLGPERKLP</sequence>